<dbReference type="AlphaFoldDB" id="A0A9X3IVD7"/>
<dbReference type="InterPro" id="IPR003593">
    <property type="entry name" value="AAA+_ATPase"/>
</dbReference>
<dbReference type="CDD" id="cd00009">
    <property type="entry name" value="AAA"/>
    <property type="match status" value="1"/>
</dbReference>
<keyword evidence="7" id="KW-1185">Reference proteome</keyword>
<feature type="compositionally biased region" description="Basic and acidic residues" evidence="3">
    <location>
        <begin position="1"/>
        <end position="17"/>
    </location>
</feature>
<comment type="caution">
    <text evidence="6">The sequence shown here is derived from an EMBL/GenBank/DDBJ whole genome shotgun (WGS) entry which is preliminary data.</text>
</comment>
<evidence type="ECO:0000259" key="5">
    <source>
        <dbReference type="PROSITE" id="PS50045"/>
    </source>
</evidence>
<dbReference type="PROSITE" id="PS50045">
    <property type="entry name" value="SIGMA54_INTERACT_4"/>
    <property type="match status" value="1"/>
</dbReference>
<dbReference type="InterPro" id="IPR025943">
    <property type="entry name" value="Sigma_54_int_dom_ATP-bd_2"/>
</dbReference>
<reference evidence="6" key="1">
    <citation type="submission" date="2022-11" db="EMBL/GenBank/DDBJ databases">
        <title>Minimal conservation of predation-associated metabolite biosynthetic gene clusters underscores biosynthetic potential of Myxococcota including descriptions for ten novel species: Archangium lansinium sp. nov., Myxococcus landrumus sp. nov., Nannocystis bai.</title>
        <authorList>
            <person name="Ahearne A."/>
            <person name="Stevens C."/>
            <person name="Phillips K."/>
        </authorList>
    </citation>
    <scope>NUCLEOTIDE SEQUENCE</scope>
    <source>
        <strain evidence="6">Na p29</strain>
    </source>
</reference>
<dbReference type="Pfam" id="PF00498">
    <property type="entry name" value="FHA"/>
    <property type="match status" value="1"/>
</dbReference>
<organism evidence="6 7">
    <name type="scientific">Nannocystis pusilla</name>
    <dbReference type="NCBI Taxonomy" id="889268"/>
    <lineage>
        <taxon>Bacteria</taxon>
        <taxon>Pseudomonadati</taxon>
        <taxon>Myxococcota</taxon>
        <taxon>Polyangia</taxon>
        <taxon>Nannocystales</taxon>
        <taxon>Nannocystaceae</taxon>
        <taxon>Nannocystis</taxon>
    </lineage>
</organism>
<dbReference type="GO" id="GO:0006355">
    <property type="term" value="P:regulation of DNA-templated transcription"/>
    <property type="evidence" value="ECO:0007669"/>
    <property type="project" value="InterPro"/>
</dbReference>
<dbReference type="Gene3D" id="2.60.200.20">
    <property type="match status" value="1"/>
</dbReference>
<keyword evidence="2" id="KW-0067">ATP-binding</keyword>
<proteinExistence type="predicted"/>
<evidence type="ECO:0000256" key="2">
    <source>
        <dbReference type="ARBA" id="ARBA00022840"/>
    </source>
</evidence>
<evidence type="ECO:0000313" key="6">
    <source>
        <dbReference type="EMBL" id="MCY1004349.1"/>
    </source>
</evidence>
<dbReference type="InterPro" id="IPR000253">
    <property type="entry name" value="FHA_dom"/>
</dbReference>
<sequence length="476" mass="51370">MGPRKFEKTPFEPRSAEETASTERSVRICAAPRTARLVLVHPRGLGEAQALGEAPVVLGRQRDAGQLVAAHKTVSRQHAALRWDPVAGCHTVADLGSRNGTWVDGRSVHALPVYLEDQAVLRFGDVLAVYERRDADLRDAPQVSTDAVPGESLAARKLRLAIGRAGPDLAPALILGETGVGKERIAGELHRLSGRRGPLVAVNCAALSPQLVESQLFGHTRGAFTGATTEQPGMFRAASGGTLFLDELGELPLDLQPKLLRAVELGEVVAVGSTQGHRVDVRLIAATNRSLAVDVEQGKFRRDLYARMALWEIHAPPLRARRADLLAWVDRLHRAWHAPRSRGEPPLLELPVALAEALLLQPWPDNLRGLQRFVHAFGAADGDIEPDAWPAHLLSLGAGPPAAAPAPAAPPVDAPAARTSPRAPRPRPSREALLATLEANAWSIRATAKHYDCERKQITRWLGMYAIALPSRDPEA</sequence>
<feature type="domain" description="FHA" evidence="4">
    <location>
        <begin position="56"/>
        <end position="108"/>
    </location>
</feature>
<evidence type="ECO:0000259" key="4">
    <source>
        <dbReference type="PROSITE" id="PS50006"/>
    </source>
</evidence>
<feature type="region of interest" description="Disordered" evidence="3">
    <location>
        <begin position="1"/>
        <end position="23"/>
    </location>
</feature>
<dbReference type="Gene3D" id="3.40.50.300">
    <property type="entry name" value="P-loop containing nucleotide triphosphate hydrolases"/>
    <property type="match status" value="1"/>
</dbReference>
<dbReference type="GO" id="GO:0005524">
    <property type="term" value="F:ATP binding"/>
    <property type="evidence" value="ECO:0007669"/>
    <property type="project" value="UniProtKB-KW"/>
</dbReference>
<dbReference type="Proteomes" id="UP001150924">
    <property type="component" value="Unassembled WGS sequence"/>
</dbReference>
<dbReference type="SUPFAM" id="SSF49879">
    <property type="entry name" value="SMAD/FHA domain"/>
    <property type="match status" value="1"/>
</dbReference>
<dbReference type="InterPro" id="IPR008984">
    <property type="entry name" value="SMAD_FHA_dom_sf"/>
</dbReference>
<dbReference type="PROSITE" id="PS50006">
    <property type="entry name" value="FHA_DOMAIN"/>
    <property type="match status" value="1"/>
</dbReference>
<dbReference type="SMART" id="SM00382">
    <property type="entry name" value="AAA"/>
    <property type="match status" value="1"/>
</dbReference>
<feature type="domain" description="Sigma-54 factor interaction" evidence="5">
    <location>
        <begin position="148"/>
        <end position="379"/>
    </location>
</feature>
<dbReference type="FunFam" id="3.40.50.300:FF:000006">
    <property type="entry name" value="DNA-binding transcriptional regulator NtrC"/>
    <property type="match status" value="1"/>
</dbReference>
<dbReference type="SUPFAM" id="SSF52540">
    <property type="entry name" value="P-loop containing nucleoside triphosphate hydrolases"/>
    <property type="match status" value="1"/>
</dbReference>
<keyword evidence="1" id="KW-0547">Nucleotide-binding</keyword>
<evidence type="ECO:0000313" key="7">
    <source>
        <dbReference type="Proteomes" id="UP001150924"/>
    </source>
</evidence>
<dbReference type="CDD" id="cd00060">
    <property type="entry name" value="FHA"/>
    <property type="match status" value="1"/>
</dbReference>
<dbReference type="InterPro" id="IPR027417">
    <property type="entry name" value="P-loop_NTPase"/>
</dbReference>
<feature type="region of interest" description="Disordered" evidence="3">
    <location>
        <begin position="401"/>
        <end position="429"/>
    </location>
</feature>
<dbReference type="EMBL" id="JAPNKE010000002">
    <property type="protein sequence ID" value="MCY1004349.1"/>
    <property type="molecule type" value="Genomic_DNA"/>
</dbReference>
<protein>
    <submittedName>
        <fullName evidence="6">Sigma 54-interacting transcriptional regulator</fullName>
    </submittedName>
</protein>
<evidence type="ECO:0000256" key="1">
    <source>
        <dbReference type="ARBA" id="ARBA00022741"/>
    </source>
</evidence>
<gene>
    <name evidence="6" type="ORF">OV079_01960</name>
</gene>
<accession>A0A9X3IVD7</accession>
<dbReference type="RefSeq" id="WP_267765889.1">
    <property type="nucleotide sequence ID" value="NZ_JAPNKE010000002.1"/>
</dbReference>
<dbReference type="PROSITE" id="PS00676">
    <property type="entry name" value="SIGMA54_INTERACT_2"/>
    <property type="match status" value="1"/>
</dbReference>
<evidence type="ECO:0000256" key="3">
    <source>
        <dbReference type="SAM" id="MobiDB-lite"/>
    </source>
</evidence>
<dbReference type="SMART" id="SM00240">
    <property type="entry name" value="FHA"/>
    <property type="match status" value="1"/>
</dbReference>
<dbReference type="InterPro" id="IPR002078">
    <property type="entry name" value="Sigma_54_int"/>
</dbReference>
<dbReference type="Pfam" id="PF00158">
    <property type="entry name" value="Sigma54_activat"/>
    <property type="match status" value="1"/>
</dbReference>
<name>A0A9X3IVD7_9BACT</name>
<dbReference type="PANTHER" id="PTHR32071">
    <property type="entry name" value="TRANSCRIPTIONAL REGULATORY PROTEIN"/>
    <property type="match status" value="1"/>
</dbReference>
<feature type="compositionally biased region" description="Pro residues" evidence="3">
    <location>
        <begin position="402"/>
        <end position="413"/>
    </location>
</feature>